<dbReference type="AlphaFoldDB" id="A0A428S3N8"/>
<feature type="region of interest" description="Disordered" evidence="1">
    <location>
        <begin position="293"/>
        <end position="367"/>
    </location>
</feature>
<reference evidence="2 3" key="1">
    <citation type="submission" date="2017-06" db="EMBL/GenBank/DDBJ databases">
        <title>Comparative genomic analysis of Ambrosia Fusariam Clade fungi.</title>
        <authorList>
            <person name="Stajich J.E."/>
            <person name="Carrillo J."/>
            <person name="Kijimoto T."/>
            <person name="Eskalen A."/>
            <person name="O'Donnell K."/>
            <person name="Kasson M."/>
        </authorList>
    </citation>
    <scope>NUCLEOTIDE SEQUENCE [LARGE SCALE GENOMIC DNA]</scope>
    <source>
        <strain evidence="2 3">NRRL62606</strain>
    </source>
</reference>
<protein>
    <submittedName>
        <fullName evidence="2">Uncharacterized protein</fullName>
    </submittedName>
</protein>
<comment type="caution">
    <text evidence="2">The sequence shown here is derived from an EMBL/GenBank/DDBJ whole genome shotgun (WGS) entry which is preliminary data.</text>
</comment>
<accession>A0A428S3N8</accession>
<feature type="compositionally biased region" description="Polar residues" evidence="1">
    <location>
        <begin position="1"/>
        <end position="10"/>
    </location>
</feature>
<sequence length="450" mass="51214">MSSFPSNTKPPTLPQGIEDLQQGQINPQQPGPAETMRSPVSSPSDVGKDGIVRHFWPTYKTRPFEQFSAQAEWELHKLKHQRHCMAAGRRQTQPWDDYFSIRGNAYNNVRNYWIEQGIWRKAWDEPWAKEGEFRIREPYPRFCKPDATRSRPGSIWGHEDGGPEPDAAREFGPDPYRTVNPWVKVKHVGSDILHPIMFVQGELGGPNYLIPYPTAPNSEASRPYRQFLYQIVKEREWIKDEMDIQKRHYDVDLDAMAYETVKYNWTESGLWDPEWKELPGGTWLHEDPIQKEDKVESCADGTQGSQVQDQPPKRHGEASEGGGKSKLGKRKSDCFDEKSPKRPRRNPRRSTHEALGPAGTDKEYPAPKGVIIKLEQFDKGGNVEAVSNLNYRSPGIVKKEGQQISEGGGVSTSRQTRSAKRGRPRRGDGQDKPGSPKRQKKSGKHGRGKK</sequence>
<feature type="compositionally biased region" description="Basic residues" evidence="1">
    <location>
        <begin position="435"/>
        <end position="450"/>
    </location>
</feature>
<organism evidence="2 3">
    <name type="scientific">Fusarium floridanum</name>
    <dbReference type="NCBI Taxonomy" id="1325733"/>
    <lineage>
        <taxon>Eukaryota</taxon>
        <taxon>Fungi</taxon>
        <taxon>Dikarya</taxon>
        <taxon>Ascomycota</taxon>
        <taxon>Pezizomycotina</taxon>
        <taxon>Sordariomycetes</taxon>
        <taxon>Hypocreomycetidae</taxon>
        <taxon>Hypocreales</taxon>
        <taxon>Nectriaceae</taxon>
        <taxon>Fusarium</taxon>
        <taxon>Fusarium solani species complex</taxon>
    </lineage>
</organism>
<feature type="region of interest" description="Disordered" evidence="1">
    <location>
        <begin position="1"/>
        <end position="49"/>
    </location>
</feature>
<feature type="compositionally biased region" description="Low complexity" evidence="1">
    <location>
        <begin position="21"/>
        <end position="32"/>
    </location>
</feature>
<proteinExistence type="predicted"/>
<name>A0A428S3N8_9HYPO</name>
<feature type="region of interest" description="Disordered" evidence="1">
    <location>
        <begin position="150"/>
        <end position="173"/>
    </location>
</feature>
<evidence type="ECO:0000313" key="3">
    <source>
        <dbReference type="Proteomes" id="UP000287972"/>
    </source>
</evidence>
<feature type="region of interest" description="Disordered" evidence="1">
    <location>
        <begin position="388"/>
        <end position="450"/>
    </location>
</feature>
<dbReference type="EMBL" id="NKCL01000068">
    <property type="protein sequence ID" value="RSL84427.1"/>
    <property type="molecule type" value="Genomic_DNA"/>
</dbReference>
<gene>
    <name evidence="2" type="ORF">CEP51_003936</name>
</gene>
<keyword evidence="3" id="KW-1185">Reference proteome</keyword>
<evidence type="ECO:0000313" key="2">
    <source>
        <dbReference type="EMBL" id="RSL84427.1"/>
    </source>
</evidence>
<feature type="compositionally biased region" description="Basic and acidic residues" evidence="1">
    <location>
        <begin position="330"/>
        <end position="340"/>
    </location>
</feature>
<dbReference type="Proteomes" id="UP000287972">
    <property type="component" value="Unassembled WGS sequence"/>
</dbReference>
<evidence type="ECO:0000256" key="1">
    <source>
        <dbReference type="SAM" id="MobiDB-lite"/>
    </source>
</evidence>
<feature type="compositionally biased region" description="Polar residues" evidence="1">
    <location>
        <begin position="300"/>
        <end position="309"/>
    </location>
</feature>
<feature type="compositionally biased region" description="Basic and acidic residues" evidence="1">
    <location>
        <begin position="157"/>
        <end position="172"/>
    </location>
</feature>